<dbReference type="AlphaFoldDB" id="J9FYK0"/>
<accession>J9FYK0</accession>
<sequence>MLLLICPNTASGSMHLCPLCFSPSSEQSNSLAFRLYLLSL</sequence>
<gene>
    <name evidence="1" type="ORF">EVA_12247</name>
</gene>
<reference evidence="1" key="1">
    <citation type="journal article" date="2012" name="PLoS ONE">
        <title>Gene sets for utilization of primary and secondary nutrition supplies in the distal gut of endangered iberian lynx.</title>
        <authorList>
            <person name="Alcaide M."/>
            <person name="Messina E."/>
            <person name="Richter M."/>
            <person name="Bargiela R."/>
            <person name="Peplies J."/>
            <person name="Huws S.A."/>
            <person name="Newbold C.J."/>
            <person name="Golyshin P.N."/>
            <person name="Simon M.A."/>
            <person name="Lopez G."/>
            <person name="Yakimov M.M."/>
            <person name="Ferrer M."/>
        </authorList>
    </citation>
    <scope>NUCLEOTIDE SEQUENCE</scope>
</reference>
<dbReference type="EMBL" id="AMCI01003712">
    <property type="protein sequence ID" value="EJW99648.1"/>
    <property type="molecule type" value="Genomic_DNA"/>
</dbReference>
<proteinExistence type="predicted"/>
<protein>
    <submittedName>
        <fullName evidence="1">Uncharacterized protein</fullName>
    </submittedName>
</protein>
<evidence type="ECO:0000313" key="1">
    <source>
        <dbReference type="EMBL" id="EJW99648.1"/>
    </source>
</evidence>
<comment type="caution">
    <text evidence="1">The sequence shown here is derived from an EMBL/GenBank/DDBJ whole genome shotgun (WGS) entry which is preliminary data.</text>
</comment>
<name>J9FYK0_9ZZZZ</name>
<organism evidence="1">
    <name type="scientific">gut metagenome</name>
    <dbReference type="NCBI Taxonomy" id="749906"/>
    <lineage>
        <taxon>unclassified sequences</taxon>
        <taxon>metagenomes</taxon>
        <taxon>organismal metagenomes</taxon>
    </lineage>
</organism>